<evidence type="ECO:0000256" key="3">
    <source>
        <dbReference type="ARBA" id="ARBA00023004"/>
    </source>
</evidence>
<reference evidence="10" key="2">
    <citation type="submission" date="2021-04" db="EMBL/GenBank/DDBJ databases">
        <title>Novel species in family Eggerthellaceae.</title>
        <authorList>
            <person name="Zhang G."/>
        </authorList>
    </citation>
    <scope>NUCLEOTIDE SEQUENCE</scope>
    <source>
        <strain evidence="10">Zg-886</strain>
    </source>
</reference>
<dbReference type="AlphaFoldDB" id="A0A9E6MSC7"/>
<dbReference type="GO" id="GO:0046872">
    <property type="term" value="F:metal ion binding"/>
    <property type="evidence" value="ECO:0007669"/>
    <property type="project" value="UniProtKB-KW"/>
</dbReference>
<keyword evidence="3 5" id="KW-0408">Iron</keyword>
<dbReference type="Pfam" id="PF04055">
    <property type="entry name" value="Radical_SAM"/>
    <property type="match status" value="1"/>
</dbReference>
<feature type="binding site" evidence="6">
    <location>
        <position position="199"/>
    </location>
    <ligand>
        <name>S-adenosyl-L-methionine</name>
        <dbReference type="ChEBI" id="CHEBI:59789"/>
    </ligand>
</feature>
<keyword evidence="1 5" id="KW-0949">S-adenosyl-L-methionine</keyword>
<dbReference type="InterPro" id="IPR058240">
    <property type="entry name" value="rSAM_sf"/>
</dbReference>
<dbReference type="SFLD" id="SFLDG01060">
    <property type="entry name" value="BATS_domain_containing"/>
    <property type="match status" value="1"/>
</dbReference>
<gene>
    <name evidence="10" type="primary">hydE</name>
    <name evidence="9" type="ORF">GMI68_05625</name>
    <name evidence="10" type="ORF">J7S26_07245</name>
</gene>
<dbReference type="EMBL" id="WPCR01000006">
    <property type="protein sequence ID" value="NHM14248.1"/>
    <property type="molecule type" value="Genomic_DNA"/>
</dbReference>
<dbReference type="InterPro" id="IPR006638">
    <property type="entry name" value="Elp3/MiaA/NifB-like_rSAM"/>
</dbReference>
<dbReference type="NCBIfam" id="TIGR03956">
    <property type="entry name" value="rSAM_HydE"/>
    <property type="match status" value="1"/>
</dbReference>
<feature type="region of interest" description="Disordered" evidence="7">
    <location>
        <begin position="1"/>
        <end position="26"/>
    </location>
</feature>
<dbReference type="InterPro" id="IPR007197">
    <property type="entry name" value="rSAM"/>
</dbReference>
<feature type="binding site" evidence="5">
    <location>
        <position position="99"/>
    </location>
    <ligand>
        <name>[4Fe-4S] cluster</name>
        <dbReference type="ChEBI" id="CHEBI:49883"/>
        <note>4Fe-4S-S-AdoMet</note>
    </ligand>
</feature>
<dbReference type="InterPro" id="IPR013785">
    <property type="entry name" value="Aldolase_TIM"/>
</dbReference>
<keyword evidence="4 5" id="KW-0411">Iron-sulfur</keyword>
<comment type="cofactor">
    <cofactor evidence="5">
        <name>[4Fe-4S] cluster</name>
        <dbReference type="ChEBI" id="CHEBI:49883"/>
    </cofactor>
    <text evidence="5">Binds 1 [4Fe-4S] cluster. The cluster is coordinated with 3 cysteines and an exchangeable S-adenosyl-L-methionine.</text>
</comment>
<evidence type="ECO:0000313" key="9">
    <source>
        <dbReference type="EMBL" id="NHM14248.1"/>
    </source>
</evidence>
<sequence>MPTPQPADAASTFPPPAVVEQRDGLDRAPHETARGVDLWRFVKKLQTGRTLSEDEWTALIEGRTPDLADRLFAQARAARDEAYGRAVYLRGLIELTNFCKNDCLYCGIRKSNRQARRYRMSVDEVLACCTQGYAQGLRTFVLQGGEDPWFAQDKIVAMVRSIRRQHPDCAITLSLGEWPHDAYAAFRAAGADRFLLRHETADDGHYAMLHPTSMSPDRRKTCLFDLRRLGYQVGSGFMVGSPGQTARHLARDLAFLKELNPHMIGIGPFVPHRHTAFRDEPAGSADLTLFLIGCLRLMLPRALIPATTALNSVDAQGRMRGLAAGANVLMPNLTPPQYRGSYDLYNGKATSGLEGVENIARLRRQLEEAGYQVPLARGDSAVAVERA</sequence>
<dbReference type="EMBL" id="CP072829">
    <property type="protein sequence ID" value="QTU85245.1"/>
    <property type="molecule type" value="Genomic_DNA"/>
</dbReference>
<dbReference type="InterPro" id="IPR034422">
    <property type="entry name" value="HydE/PylB-like"/>
</dbReference>
<dbReference type="PIRSF" id="PIRSF004762">
    <property type="entry name" value="CHP00423"/>
    <property type="match status" value="1"/>
</dbReference>
<evidence type="ECO:0000256" key="6">
    <source>
        <dbReference type="PIRSR" id="PIRSR004762-2"/>
    </source>
</evidence>
<dbReference type="PANTHER" id="PTHR43726:SF1">
    <property type="entry name" value="BIOTIN SYNTHASE"/>
    <property type="match status" value="1"/>
</dbReference>
<dbReference type="SFLD" id="SFLDS00029">
    <property type="entry name" value="Radical_SAM"/>
    <property type="match status" value="1"/>
</dbReference>
<feature type="binding site" evidence="6">
    <location>
        <position position="174"/>
    </location>
    <ligand>
        <name>(3R)-3-methyl-D-ornithine</name>
        <dbReference type="ChEBI" id="CHEBI:64642"/>
    </ligand>
</feature>
<dbReference type="SFLD" id="SFLDF00348">
    <property type="entry name" value="FeFe_hydrogenase_maturase_(Hyd"/>
    <property type="match status" value="1"/>
</dbReference>
<dbReference type="GO" id="GO:0016740">
    <property type="term" value="F:transferase activity"/>
    <property type="evidence" value="ECO:0007669"/>
    <property type="project" value="TreeGrafter"/>
</dbReference>
<dbReference type="SMART" id="SM00729">
    <property type="entry name" value="Elp3"/>
    <property type="match status" value="1"/>
</dbReference>
<keyword evidence="11" id="KW-1185">Reference proteome</keyword>
<dbReference type="SFLD" id="SFLDG01280">
    <property type="entry name" value="HydE/PylB-like"/>
    <property type="match status" value="1"/>
</dbReference>
<keyword evidence="5" id="KW-0004">4Fe-4S</keyword>
<dbReference type="GO" id="GO:0051539">
    <property type="term" value="F:4 iron, 4 sulfur cluster binding"/>
    <property type="evidence" value="ECO:0007669"/>
    <property type="project" value="UniProtKB-KW"/>
</dbReference>
<proteinExistence type="predicted"/>
<evidence type="ECO:0000313" key="11">
    <source>
        <dbReference type="Proteomes" id="UP000636394"/>
    </source>
</evidence>
<evidence type="ECO:0000256" key="4">
    <source>
        <dbReference type="ARBA" id="ARBA00023014"/>
    </source>
</evidence>
<reference evidence="9 11" key="1">
    <citation type="submission" date="2019-11" db="EMBL/GenBank/DDBJ databases">
        <title>Eggerthellaceae novel genus isolated from the rectal contents of marmort.</title>
        <authorList>
            <person name="Zhang G."/>
        </authorList>
    </citation>
    <scope>NUCLEOTIDE SEQUENCE [LARGE SCALE GENOMIC DNA]</scope>
    <source>
        <strain evidence="11">zg-886</strain>
        <strain evidence="9">Zg-886</strain>
    </source>
</reference>
<dbReference type="Proteomes" id="UP000671910">
    <property type="component" value="Chromosome"/>
</dbReference>
<feature type="binding site" evidence="5">
    <location>
        <position position="106"/>
    </location>
    <ligand>
        <name>[4Fe-4S] cluster</name>
        <dbReference type="ChEBI" id="CHEBI:49883"/>
        <note>4Fe-4S-S-AdoMet</note>
    </ligand>
</feature>
<dbReference type="CDD" id="cd01335">
    <property type="entry name" value="Radical_SAM"/>
    <property type="match status" value="1"/>
</dbReference>
<dbReference type="SUPFAM" id="SSF102114">
    <property type="entry name" value="Radical SAM enzymes"/>
    <property type="match status" value="1"/>
</dbReference>
<evidence type="ECO:0000256" key="1">
    <source>
        <dbReference type="ARBA" id="ARBA00022691"/>
    </source>
</evidence>
<name>A0A9E6MSC7_9ACTN</name>
<evidence type="ECO:0000313" key="12">
    <source>
        <dbReference type="Proteomes" id="UP000671910"/>
    </source>
</evidence>
<dbReference type="PROSITE" id="PS51918">
    <property type="entry name" value="RADICAL_SAM"/>
    <property type="match status" value="1"/>
</dbReference>
<keyword evidence="2" id="KW-0479">Metal-binding</keyword>
<dbReference type="Gene3D" id="3.20.20.70">
    <property type="entry name" value="Aldolase class I"/>
    <property type="match status" value="1"/>
</dbReference>
<evidence type="ECO:0000259" key="8">
    <source>
        <dbReference type="PROSITE" id="PS51918"/>
    </source>
</evidence>
<evidence type="ECO:0000256" key="2">
    <source>
        <dbReference type="ARBA" id="ARBA00022723"/>
    </source>
</evidence>
<dbReference type="InterPro" id="IPR024021">
    <property type="entry name" value="FeFe-hyd_HydE_rSAM"/>
</dbReference>
<organism evidence="10 12">
    <name type="scientific">Xiamenia xianingshaonis</name>
    <dbReference type="NCBI Taxonomy" id="2682776"/>
    <lineage>
        <taxon>Bacteria</taxon>
        <taxon>Bacillati</taxon>
        <taxon>Actinomycetota</taxon>
        <taxon>Coriobacteriia</taxon>
        <taxon>Eggerthellales</taxon>
        <taxon>Eggerthellaceae</taxon>
        <taxon>Xiamenia</taxon>
    </lineage>
</organism>
<evidence type="ECO:0000256" key="5">
    <source>
        <dbReference type="PIRSR" id="PIRSR004762-1"/>
    </source>
</evidence>
<protein>
    <submittedName>
        <fullName evidence="10">[FeFe] hydrogenase H-cluster radical SAM maturase HydE</fullName>
    </submittedName>
</protein>
<evidence type="ECO:0000313" key="10">
    <source>
        <dbReference type="EMBL" id="QTU85245.1"/>
    </source>
</evidence>
<dbReference type="KEGG" id="ebz:J7S26_07245"/>
<dbReference type="PANTHER" id="PTHR43726">
    <property type="entry name" value="3-METHYLORNITHINE SYNTHASE"/>
    <property type="match status" value="1"/>
</dbReference>
<feature type="binding site" evidence="6">
    <location>
        <position position="219"/>
    </location>
    <ligand>
        <name>S-adenosyl-L-methionine</name>
        <dbReference type="ChEBI" id="CHEBI:59789"/>
    </ligand>
</feature>
<feature type="domain" description="Radical SAM core" evidence="8">
    <location>
        <begin position="85"/>
        <end position="307"/>
    </location>
</feature>
<evidence type="ECO:0000256" key="7">
    <source>
        <dbReference type="SAM" id="MobiDB-lite"/>
    </source>
</evidence>
<feature type="binding site" evidence="5">
    <location>
        <position position="103"/>
    </location>
    <ligand>
        <name>[4Fe-4S] cluster</name>
        <dbReference type="ChEBI" id="CHEBI:49883"/>
        <note>4Fe-4S-S-AdoMet</note>
    </ligand>
</feature>
<accession>A0A9E6MSC7</accession>
<dbReference type="Proteomes" id="UP000636394">
    <property type="component" value="Unassembled WGS sequence"/>
</dbReference>